<dbReference type="Proteomes" id="UP000078406">
    <property type="component" value="Unassembled WGS sequence"/>
</dbReference>
<proteinExistence type="predicted"/>
<protein>
    <recommendedName>
        <fullName evidence="1">Hypersensitivity response secretion-like HrpJ domain-containing protein</fullName>
    </recommendedName>
</protein>
<sequence length="298" mass="33118">MSTINNQVTTNSKFDASARVSQDSARSDIASSKGTYRGETVRVHNATQSLFDAMEELTSLGSEKAEKDLSKRKVKDSGSRVNEVHELVSEYLKKVPDLEKNQKIKDLAAKMAGGNISTIAQLQAYLNGFSEEKSHQYLALKAAKEYLKAGPDNKHLLAVIDQALLKMEQNPDSWGQIDTEIRVSQFADDFSREQEFSSLHQLRGFYRDTVHSYQGLGAAYQDVVERFGSQEVSTAVEFMLQGMSADLSVQGSTIDSVKLQLLMSDMQKLKTLNTLQDQVRGLFQMFQTQGMSHGLSGL</sequence>
<dbReference type="InterPro" id="IPR013401">
    <property type="entry name" value="T3SS_LcrE"/>
</dbReference>
<evidence type="ECO:0000313" key="3">
    <source>
        <dbReference type="Proteomes" id="UP000078406"/>
    </source>
</evidence>
<dbReference type="GO" id="GO:0019867">
    <property type="term" value="C:outer membrane"/>
    <property type="evidence" value="ECO:0007669"/>
    <property type="project" value="InterPro"/>
</dbReference>
<dbReference type="GO" id="GO:0030254">
    <property type="term" value="P:protein secretion by the type III secretion system"/>
    <property type="evidence" value="ECO:0007669"/>
    <property type="project" value="InterPro"/>
</dbReference>
<comment type="caution">
    <text evidence="2">The sequence shown here is derived from an EMBL/GenBank/DDBJ whole genome shotgun (WGS) entry which is preliminary data.</text>
</comment>
<dbReference type="Gene3D" id="1.10.150.630">
    <property type="match status" value="1"/>
</dbReference>
<name>A0A177XTY3_9VIBR</name>
<organism evidence="2 3">
    <name type="scientific">Vibrio bivalvicida</name>
    <dbReference type="NCBI Taxonomy" id="1276888"/>
    <lineage>
        <taxon>Bacteria</taxon>
        <taxon>Pseudomonadati</taxon>
        <taxon>Pseudomonadota</taxon>
        <taxon>Gammaproteobacteria</taxon>
        <taxon>Vibrionales</taxon>
        <taxon>Vibrionaceae</taxon>
        <taxon>Vibrio</taxon>
        <taxon>Vibrio oreintalis group</taxon>
    </lineage>
</organism>
<evidence type="ECO:0000259" key="1">
    <source>
        <dbReference type="Pfam" id="PF07201"/>
    </source>
</evidence>
<gene>
    <name evidence="2" type="ORF">APB76_22210</name>
</gene>
<reference evidence="2 3" key="1">
    <citation type="journal article" date="2016" name="Syst. Appl. Microbiol.">
        <title>Vibrio bivalvicida sp. nov., a novel larval pathogen for bivalve molluscs reared in a hatchery.</title>
        <authorList>
            <person name="Dubert J."/>
            <person name="Romalde J.L."/>
            <person name="Prado S."/>
            <person name="Barja J.L."/>
        </authorList>
    </citation>
    <scope>NUCLEOTIDE SEQUENCE [LARGE SCALE GENOMIC DNA]</scope>
    <source>
        <strain evidence="2 3">605</strain>
    </source>
</reference>
<dbReference type="NCBIfam" id="TIGR02568">
    <property type="entry name" value="LcrE"/>
    <property type="match status" value="1"/>
</dbReference>
<dbReference type="Pfam" id="PF07201">
    <property type="entry name" value="HrpJ"/>
    <property type="match status" value="1"/>
</dbReference>
<dbReference type="RefSeq" id="WP_054962588.1">
    <property type="nucleotide sequence ID" value="NZ_LLEI02000091.1"/>
</dbReference>
<dbReference type="GO" id="GO:0009986">
    <property type="term" value="C:cell surface"/>
    <property type="evidence" value="ECO:0007669"/>
    <property type="project" value="InterPro"/>
</dbReference>
<dbReference type="SUPFAM" id="SSF140591">
    <property type="entry name" value="Type III secretion system domain"/>
    <property type="match status" value="1"/>
</dbReference>
<feature type="domain" description="Hypersensitivity response secretion-like HrpJ" evidence="1">
    <location>
        <begin position="61"/>
        <end position="227"/>
    </location>
</feature>
<evidence type="ECO:0000313" key="2">
    <source>
        <dbReference type="EMBL" id="OAJ92074.1"/>
    </source>
</evidence>
<dbReference type="AlphaFoldDB" id="A0A177XTY3"/>
<dbReference type="GO" id="GO:0050709">
    <property type="term" value="P:negative regulation of protein secretion"/>
    <property type="evidence" value="ECO:0007669"/>
    <property type="project" value="InterPro"/>
</dbReference>
<accession>A0A177XTY3</accession>
<dbReference type="EMBL" id="LLEI02000091">
    <property type="protein sequence ID" value="OAJ92074.1"/>
    <property type="molecule type" value="Genomic_DNA"/>
</dbReference>
<dbReference type="InterPro" id="IPR010812">
    <property type="entry name" value="HrpJ-like"/>
</dbReference>